<comment type="subcellular location">
    <subcellularLocation>
        <location evidence="1">Membrane</location>
    </subcellularLocation>
</comment>
<evidence type="ECO:0008006" key="6">
    <source>
        <dbReference type="Google" id="ProtNLM"/>
    </source>
</evidence>
<feature type="transmembrane region" description="Helical" evidence="3">
    <location>
        <begin position="6"/>
        <end position="27"/>
    </location>
</feature>
<organism evidence="4 5">
    <name type="scientific">Canavalia gladiata</name>
    <name type="common">Sword bean</name>
    <name type="synonym">Dolichos gladiatus</name>
    <dbReference type="NCBI Taxonomy" id="3824"/>
    <lineage>
        <taxon>Eukaryota</taxon>
        <taxon>Viridiplantae</taxon>
        <taxon>Streptophyta</taxon>
        <taxon>Embryophyta</taxon>
        <taxon>Tracheophyta</taxon>
        <taxon>Spermatophyta</taxon>
        <taxon>Magnoliopsida</taxon>
        <taxon>eudicotyledons</taxon>
        <taxon>Gunneridae</taxon>
        <taxon>Pentapetalae</taxon>
        <taxon>rosids</taxon>
        <taxon>fabids</taxon>
        <taxon>Fabales</taxon>
        <taxon>Fabaceae</taxon>
        <taxon>Papilionoideae</taxon>
        <taxon>50 kb inversion clade</taxon>
        <taxon>NPAAA clade</taxon>
        <taxon>indigoferoid/millettioid clade</taxon>
        <taxon>Phaseoleae</taxon>
        <taxon>Canavalia</taxon>
    </lineage>
</organism>
<dbReference type="Proteomes" id="UP001367508">
    <property type="component" value="Unassembled WGS sequence"/>
</dbReference>
<gene>
    <name evidence="4" type="ORF">VNO77_43465</name>
</gene>
<keyword evidence="3" id="KW-0812">Transmembrane</keyword>
<dbReference type="GO" id="GO:0005886">
    <property type="term" value="C:plasma membrane"/>
    <property type="evidence" value="ECO:0007669"/>
    <property type="project" value="TreeGrafter"/>
</dbReference>
<keyword evidence="3" id="KW-1133">Transmembrane helix</keyword>
<dbReference type="AlphaFoldDB" id="A0AAN9JXU1"/>
<evidence type="ECO:0000313" key="5">
    <source>
        <dbReference type="Proteomes" id="UP001367508"/>
    </source>
</evidence>
<protein>
    <recommendedName>
        <fullName evidence="6">Late embryogenesis abundant protein LEA-2 subgroup domain-containing protein</fullName>
    </recommendedName>
</protein>
<sequence length="303" mass="34863">MIQLIIFIQAHFVSYIVVILLFQYHWICKVGERQRSRRRWCRIRRSIVVGSRRRRVAFKMPPSNDISSSIETLDKGRHRPCCLTCCIWSCIAMFILTIAILFISISYLAFLKEGMPKVYVKTFNITKLEFDDNSQKLNSVINLGLKFSNNDEKLKLLYGPLSIDVSSEDVPLGKTKLNGFSQKPMNDTILDMTMTLVNADVNKYAMDDLKSDIKSNEMVLNVYGGGKIGIQVGSLEMNNVPFLVSCQRIKRMDVDFGRRPQCDVKLFASRSKTQKLQFPCGYYYSPQLSKRRYANIESEHGTF</sequence>
<dbReference type="PANTHER" id="PTHR31234">
    <property type="entry name" value="LATE EMBRYOGENESIS ABUNDANT (LEA) HYDROXYPROLINE-RICH GLYCOPROTEIN FAMILY"/>
    <property type="match status" value="1"/>
</dbReference>
<name>A0AAN9JXU1_CANGL</name>
<dbReference type="InterPro" id="IPR044839">
    <property type="entry name" value="NDR1-like"/>
</dbReference>
<accession>A0AAN9JXU1</accession>
<dbReference type="EMBL" id="JAYMYQ010000011">
    <property type="protein sequence ID" value="KAK7305559.1"/>
    <property type="molecule type" value="Genomic_DNA"/>
</dbReference>
<evidence type="ECO:0000313" key="4">
    <source>
        <dbReference type="EMBL" id="KAK7305559.1"/>
    </source>
</evidence>
<keyword evidence="2 3" id="KW-0472">Membrane</keyword>
<reference evidence="4 5" key="1">
    <citation type="submission" date="2024-01" db="EMBL/GenBank/DDBJ databases">
        <title>The genomes of 5 underutilized Papilionoideae crops provide insights into root nodulation and disease resistanc.</title>
        <authorList>
            <person name="Jiang F."/>
        </authorList>
    </citation>
    <scope>NUCLEOTIDE SEQUENCE [LARGE SCALE GENOMIC DNA]</scope>
    <source>
        <strain evidence="4">LVBAO_FW01</strain>
        <tissue evidence="4">Leaves</tissue>
    </source>
</reference>
<keyword evidence="5" id="KW-1185">Reference proteome</keyword>
<evidence type="ECO:0000256" key="1">
    <source>
        <dbReference type="ARBA" id="ARBA00004370"/>
    </source>
</evidence>
<evidence type="ECO:0000256" key="2">
    <source>
        <dbReference type="ARBA" id="ARBA00023136"/>
    </source>
</evidence>
<dbReference type="GO" id="GO:0098542">
    <property type="term" value="P:defense response to other organism"/>
    <property type="evidence" value="ECO:0007669"/>
    <property type="project" value="InterPro"/>
</dbReference>
<dbReference type="PANTHER" id="PTHR31234:SF32">
    <property type="entry name" value="LATE EMBRYOGENESIS ABUNDANT (LEA) HYDROXYPROLINE-RICH GLYCOPROTEIN FAMILY"/>
    <property type="match status" value="1"/>
</dbReference>
<comment type="caution">
    <text evidence="4">The sequence shown here is derived from an EMBL/GenBank/DDBJ whole genome shotgun (WGS) entry which is preliminary data.</text>
</comment>
<evidence type="ECO:0000256" key="3">
    <source>
        <dbReference type="SAM" id="Phobius"/>
    </source>
</evidence>
<proteinExistence type="predicted"/>
<feature type="transmembrane region" description="Helical" evidence="3">
    <location>
        <begin position="85"/>
        <end position="110"/>
    </location>
</feature>